<dbReference type="OrthoDB" id="9810341at2"/>
<dbReference type="EMBL" id="FZOR01000026">
    <property type="protein sequence ID" value="SNT38004.1"/>
    <property type="molecule type" value="Genomic_DNA"/>
</dbReference>
<evidence type="ECO:0000313" key="3">
    <source>
        <dbReference type="Proteomes" id="UP000198318"/>
    </source>
</evidence>
<dbReference type="RefSeq" id="WP_089328480.1">
    <property type="nucleotide sequence ID" value="NZ_FZOR01000026.1"/>
</dbReference>
<gene>
    <name evidence="2" type="ORF">SAMN05443665_102626</name>
</gene>
<dbReference type="Gene3D" id="3.10.180.10">
    <property type="entry name" value="2,3-Dihydroxybiphenyl 1,2-Dioxygenase, domain 1"/>
    <property type="match status" value="1"/>
</dbReference>
<evidence type="ECO:0000259" key="1">
    <source>
        <dbReference type="PROSITE" id="PS51819"/>
    </source>
</evidence>
<protein>
    <recommendedName>
        <fullName evidence="1">VOC domain-containing protein</fullName>
    </recommendedName>
</protein>
<feature type="domain" description="VOC" evidence="1">
    <location>
        <begin position="4"/>
        <end position="125"/>
    </location>
</feature>
<reference evidence="2 3" key="1">
    <citation type="submission" date="2017-06" db="EMBL/GenBank/DDBJ databases">
        <authorList>
            <person name="Kim H.J."/>
            <person name="Triplett B.A."/>
        </authorList>
    </citation>
    <scope>NUCLEOTIDE SEQUENCE [LARGE SCALE GENOMIC DNA]</scope>
    <source>
        <strain evidence="2 3">DSM 44715</strain>
    </source>
</reference>
<dbReference type="Pfam" id="PF00903">
    <property type="entry name" value="Glyoxalase"/>
    <property type="match status" value="1"/>
</dbReference>
<dbReference type="AlphaFoldDB" id="A0A239M7J0"/>
<dbReference type="InterPro" id="IPR004360">
    <property type="entry name" value="Glyas_Fos-R_dOase_dom"/>
</dbReference>
<evidence type="ECO:0000313" key="2">
    <source>
        <dbReference type="EMBL" id="SNT38004.1"/>
    </source>
</evidence>
<organism evidence="2 3">
    <name type="scientific">Actinomadura meyerae</name>
    <dbReference type="NCBI Taxonomy" id="240840"/>
    <lineage>
        <taxon>Bacteria</taxon>
        <taxon>Bacillati</taxon>
        <taxon>Actinomycetota</taxon>
        <taxon>Actinomycetes</taxon>
        <taxon>Streptosporangiales</taxon>
        <taxon>Thermomonosporaceae</taxon>
        <taxon>Actinomadura</taxon>
    </lineage>
</organism>
<dbReference type="CDD" id="cd08351">
    <property type="entry name" value="ChaP_like"/>
    <property type="match status" value="1"/>
</dbReference>
<keyword evidence="3" id="KW-1185">Reference proteome</keyword>
<name>A0A239M7J0_9ACTN</name>
<accession>A0A239M7J0</accession>
<dbReference type="Proteomes" id="UP000198318">
    <property type="component" value="Unassembled WGS sequence"/>
</dbReference>
<dbReference type="InterPro" id="IPR029068">
    <property type="entry name" value="Glyas_Bleomycin-R_OHBP_Dase"/>
</dbReference>
<dbReference type="InterPro" id="IPR037523">
    <property type="entry name" value="VOC_core"/>
</dbReference>
<dbReference type="PROSITE" id="PS51819">
    <property type="entry name" value="VOC"/>
    <property type="match status" value="1"/>
</dbReference>
<proteinExistence type="predicted"/>
<dbReference type="SUPFAM" id="SSF54593">
    <property type="entry name" value="Glyoxalase/Bleomycin resistance protein/Dihydroxybiphenyl dioxygenase"/>
    <property type="match status" value="1"/>
</dbReference>
<sequence length="141" mass="15054">MTISLNHTIVTAADNDEAARFFAGVMGLPYTGPHPHARHFVPIRVNEGLTLDFLTVAHPQGHHLAFDVDAATFEAVLDRLGAREIPYGDEPAHADNGRVDEAHPLGGRGLYFSDSSGNLYELIAPPRPRGTAGSAPAPRPA</sequence>